<dbReference type="Pfam" id="PF15982">
    <property type="entry name" value="TMEM135_C_rich"/>
    <property type="match status" value="1"/>
</dbReference>
<keyword evidence="3" id="KW-0472">Membrane</keyword>
<accession>A0A978VQC8</accession>
<feature type="transmembrane region" description="Helical" evidence="3">
    <location>
        <begin position="1169"/>
        <end position="1195"/>
    </location>
</feature>
<evidence type="ECO:0000259" key="5">
    <source>
        <dbReference type="Pfam" id="PF15982"/>
    </source>
</evidence>
<dbReference type="InterPro" id="IPR036770">
    <property type="entry name" value="Ankyrin_rpt-contain_sf"/>
</dbReference>
<dbReference type="PANTHER" id="PTHR12459:SF6">
    <property type="entry name" value="GB|AAD46013.1"/>
    <property type="match status" value="1"/>
</dbReference>
<dbReference type="InterPro" id="IPR002110">
    <property type="entry name" value="Ankyrin_rpt"/>
</dbReference>
<dbReference type="AlphaFoldDB" id="A0A978VQC8"/>
<dbReference type="Pfam" id="PF02466">
    <property type="entry name" value="Tim17"/>
    <property type="match status" value="1"/>
</dbReference>
<name>A0A978VQC8_ZIZJJ</name>
<evidence type="ECO:0000313" key="6">
    <source>
        <dbReference type="EMBL" id="KAH7537753.1"/>
    </source>
</evidence>
<feature type="transmembrane region" description="Helical" evidence="3">
    <location>
        <begin position="1109"/>
        <end position="1130"/>
    </location>
</feature>
<feature type="transmembrane region" description="Helical" evidence="3">
    <location>
        <begin position="1082"/>
        <end position="1103"/>
    </location>
</feature>
<dbReference type="PROSITE" id="PS50088">
    <property type="entry name" value="ANK_REPEAT"/>
    <property type="match status" value="1"/>
</dbReference>
<dbReference type="EMBL" id="JAEACU010000003">
    <property type="protein sequence ID" value="KAH7537753.1"/>
    <property type="molecule type" value="Genomic_DNA"/>
</dbReference>
<keyword evidence="3" id="KW-0812">Transmembrane</keyword>
<dbReference type="Pfam" id="PF13962">
    <property type="entry name" value="PGG"/>
    <property type="match status" value="1"/>
</dbReference>
<evidence type="ECO:0000256" key="3">
    <source>
        <dbReference type="SAM" id="Phobius"/>
    </source>
</evidence>
<evidence type="ECO:0000313" key="7">
    <source>
        <dbReference type="Proteomes" id="UP000813462"/>
    </source>
</evidence>
<reference evidence="6" key="1">
    <citation type="journal article" date="2021" name="Front. Plant Sci.">
        <title>Chromosome-Scale Genome Assembly for Chinese Sour Jujube and Insights Into Its Genome Evolution and Domestication Signature.</title>
        <authorList>
            <person name="Shen L.-Y."/>
            <person name="Luo H."/>
            <person name="Wang X.-L."/>
            <person name="Wang X.-M."/>
            <person name="Qiu X.-J."/>
            <person name="Liu H."/>
            <person name="Zhou S.-S."/>
            <person name="Jia K.-H."/>
            <person name="Nie S."/>
            <person name="Bao Y.-T."/>
            <person name="Zhang R.-G."/>
            <person name="Yun Q.-Z."/>
            <person name="Chai Y.-H."/>
            <person name="Lu J.-Y."/>
            <person name="Li Y."/>
            <person name="Zhao S.-W."/>
            <person name="Mao J.-F."/>
            <person name="Jia S.-G."/>
            <person name="Mao Y.-M."/>
        </authorList>
    </citation>
    <scope>NUCLEOTIDE SEQUENCE</scope>
    <source>
        <strain evidence="6">AT0</strain>
        <tissue evidence="6">Leaf</tissue>
    </source>
</reference>
<dbReference type="Gene3D" id="1.25.40.20">
    <property type="entry name" value="Ankyrin repeat-containing domain"/>
    <property type="match status" value="1"/>
</dbReference>
<dbReference type="InterPro" id="IPR026749">
    <property type="entry name" value="Tmem135"/>
</dbReference>
<evidence type="ECO:0000259" key="4">
    <source>
        <dbReference type="Pfam" id="PF13962"/>
    </source>
</evidence>
<gene>
    <name evidence="6" type="ORF">FEM48_Zijuj03G0126400</name>
</gene>
<organism evidence="6 7">
    <name type="scientific">Ziziphus jujuba var. spinosa</name>
    <dbReference type="NCBI Taxonomy" id="714518"/>
    <lineage>
        <taxon>Eukaryota</taxon>
        <taxon>Viridiplantae</taxon>
        <taxon>Streptophyta</taxon>
        <taxon>Embryophyta</taxon>
        <taxon>Tracheophyta</taxon>
        <taxon>Spermatophyta</taxon>
        <taxon>Magnoliopsida</taxon>
        <taxon>eudicotyledons</taxon>
        <taxon>Gunneridae</taxon>
        <taxon>Pentapetalae</taxon>
        <taxon>rosids</taxon>
        <taxon>fabids</taxon>
        <taxon>Rosales</taxon>
        <taxon>Rhamnaceae</taxon>
        <taxon>Paliureae</taxon>
        <taxon>Ziziphus</taxon>
    </lineage>
</organism>
<feature type="domain" description="Transmembrane protein 135 N-terminal" evidence="5">
    <location>
        <begin position="514"/>
        <end position="642"/>
    </location>
</feature>
<dbReference type="InterPro" id="IPR026961">
    <property type="entry name" value="PGG_dom"/>
</dbReference>
<dbReference type="Pfam" id="PF12796">
    <property type="entry name" value="Ank_2"/>
    <property type="match status" value="2"/>
</dbReference>
<dbReference type="PROSITE" id="PS50297">
    <property type="entry name" value="ANK_REP_REGION"/>
    <property type="match status" value="1"/>
</dbReference>
<feature type="region of interest" description="Disordered" evidence="2">
    <location>
        <begin position="214"/>
        <end position="244"/>
    </location>
</feature>
<dbReference type="Proteomes" id="UP000813462">
    <property type="component" value="Unassembled WGS sequence"/>
</dbReference>
<evidence type="ECO:0000256" key="1">
    <source>
        <dbReference type="PROSITE-ProRule" id="PRU00023"/>
    </source>
</evidence>
<feature type="compositionally biased region" description="Low complexity" evidence="2">
    <location>
        <begin position="214"/>
        <end position="224"/>
    </location>
</feature>
<keyword evidence="1" id="KW-0040">ANK repeat</keyword>
<keyword evidence="3" id="KW-1133">Transmembrane helix</keyword>
<feature type="repeat" description="ANK" evidence="1">
    <location>
        <begin position="809"/>
        <end position="831"/>
    </location>
</feature>
<feature type="transmembrane region" description="Helical" evidence="3">
    <location>
        <begin position="1053"/>
        <end position="1075"/>
    </location>
</feature>
<dbReference type="PANTHER" id="PTHR12459">
    <property type="entry name" value="TRANSMEMBRANE PROTEIN 135-RELATED"/>
    <property type="match status" value="1"/>
</dbReference>
<comment type="caution">
    <text evidence="6">The sequence shown here is derived from an EMBL/GenBank/DDBJ whole genome shotgun (WGS) entry which is preliminary data.</text>
</comment>
<protein>
    <submittedName>
        <fullName evidence="6">Uncharacterized protein</fullName>
    </submittedName>
</protein>
<dbReference type="SMART" id="SM00248">
    <property type="entry name" value="ANK"/>
    <property type="match status" value="4"/>
</dbReference>
<dbReference type="SUPFAM" id="SSF48403">
    <property type="entry name" value="Ankyrin repeat"/>
    <property type="match status" value="1"/>
</dbReference>
<sequence length="1198" mass="133708">MASIAISASLQTLRTSNNLVTIRKQPQSIALRSLGTKQATHVENLDAESQTNFKTPEQDKSAIHIDRHDEAAENISKPDSNTELSGAKFTDERWKNGAWDLNMFVKNGKMDWHIVIVAEARRRKFLEVHLEASSNEEPVVFRSSIVAWWAWLLRSYLPEAELLNATAAMVGFFMAYIMDALTGLDVVGQSGNFICKAGLFVTATDAKFRSLSHSAMPSSSLPTTPSSPPSPPLNDNSHAERRLREAEDRLREAIEELQRRQRRAAACGPHQHPPCHHANDESCVANAIGNLCQSFLLSYGVRVGIGILLRAFKLVRRQSYSSLLDLKQLVSEKDLIVREEACRIGLLFGGFTGSYHGLRCLLRKLRKKETPFNTILAGSVSGLSILALDDSNRRRTLALYLLARLAQCSYNSAKSKNKFHLWGSHWRHGDSLLFAFACAQVMYSFVMRPESLPKSYQDFIQKTGPVAQPVYKAVRDCCRGYPVDIVSLSAFLSERKKSNHVELTEFPSIIPCSIIHPDTNSCLAHNADATTATFRKTFPLYFSLTFVPFVVLHLQKFMDAPARTCWLAVKGAVRSTAFLSAFVGIFQGVICLHRKVSPKDHKLVYWIAGGISALSVLLEKKSRRGELALYVLPRAGDSLWYILVNRHLLPDIKNAEVFLFCLCMGGIMYYLEYEPDTMAPFLRGLIRRFLASRISNPGTPSTRTASYTYLQTLDAIKKPKMQETPDAKASPSEKYNLESIPGLRLLEAAQTGNISFLHHLLAENHYILNTIALNSEQNPLHIASTAGHVEFVKEILRLKPSFAEEVNQDGFSPLHLASAIGHFEIVKELLKLNPKLCCLEGRNRWTALHYAASRGRVDIIREMLLACPESIEDVNVQKETALHVAVKNSQFEAIHFMVVEWILDGYTGGANAIVELVNVVNQSGLTALDVLLIFPSEAGDREIEEILKAAGGRRARDMSLSSTPSFENNSTTITDLSADNLVEHFKFKRGRNSPSDARTALLVMAVLVATATFQAGLNPPGGVWQDTTLDGSPGNPSHDAGRSILGSYKSVKYLLFMLFNTIGFSVSIYVIAILISNFPFKWEFRVCIVAINFTYVTAITFMAPRNMSLPLTVFSIVFPFLVPHVFKLFVRLVKLLKRISEISGIQNHFNTVSELFWHPSSQGRTRTTAWIVGALSLELPLQVYMFTMFYCLAYVKTS</sequence>
<feature type="domain" description="PGG" evidence="4">
    <location>
        <begin position="996"/>
        <end position="1102"/>
    </location>
</feature>
<evidence type="ECO:0000256" key="2">
    <source>
        <dbReference type="SAM" id="MobiDB-lite"/>
    </source>
</evidence>
<dbReference type="InterPro" id="IPR031926">
    <property type="entry name" value="TMEM135_N"/>
</dbReference>
<proteinExistence type="predicted"/>